<accession>A0A9X4RE53</accession>
<dbReference type="InterPro" id="IPR003615">
    <property type="entry name" value="HNH_nuc"/>
</dbReference>
<comment type="caution">
    <text evidence="3">The sequence shown here is derived from an EMBL/GenBank/DDBJ whole genome shotgun (WGS) entry which is preliminary data.</text>
</comment>
<evidence type="ECO:0000313" key="4">
    <source>
        <dbReference type="Proteomes" id="UP001152755"/>
    </source>
</evidence>
<feature type="domain" description="DUF222" evidence="2">
    <location>
        <begin position="21"/>
        <end position="315"/>
    </location>
</feature>
<dbReference type="CDD" id="cd00085">
    <property type="entry name" value="HNHc"/>
    <property type="match status" value="1"/>
</dbReference>
<evidence type="ECO:0000256" key="1">
    <source>
        <dbReference type="SAM" id="MobiDB-lite"/>
    </source>
</evidence>
<dbReference type="RefSeq" id="WP_277834838.1">
    <property type="nucleotide sequence ID" value="NZ_JAAIVF010000007.1"/>
</dbReference>
<feature type="compositionally biased region" description="Pro residues" evidence="1">
    <location>
        <begin position="554"/>
        <end position="563"/>
    </location>
</feature>
<keyword evidence="3" id="KW-0255">Endonuclease</keyword>
<feature type="region of interest" description="Disordered" evidence="1">
    <location>
        <begin position="424"/>
        <end position="445"/>
    </location>
</feature>
<evidence type="ECO:0000259" key="2">
    <source>
        <dbReference type="Pfam" id="PF02720"/>
    </source>
</evidence>
<dbReference type="GO" id="GO:0004519">
    <property type="term" value="F:endonuclease activity"/>
    <property type="evidence" value="ECO:0007669"/>
    <property type="project" value="UniProtKB-KW"/>
</dbReference>
<organism evidence="3 4">
    <name type="scientific">Speluncibacter jeojiensis</name>
    <dbReference type="NCBI Taxonomy" id="2710754"/>
    <lineage>
        <taxon>Bacteria</taxon>
        <taxon>Bacillati</taxon>
        <taxon>Actinomycetota</taxon>
        <taxon>Actinomycetes</taxon>
        <taxon>Mycobacteriales</taxon>
        <taxon>Speluncibacteraceae</taxon>
        <taxon>Speluncibacter</taxon>
    </lineage>
</organism>
<name>A0A9X4RE53_9ACTN</name>
<gene>
    <name evidence="3" type="ORF">NVS88_09685</name>
</gene>
<dbReference type="Pfam" id="PF02720">
    <property type="entry name" value="DUF222"/>
    <property type="match status" value="1"/>
</dbReference>
<feature type="compositionally biased region" description="Acidic residues" evidence="1">
    <location>
        <begin position="319"/>
        <end position="336"/>
    </location>
</feature>
<evidence type="ECO:0000313" key="3">
    <source>
        <dbReference type="EMBL" id="MDG3014827.1"/>
    </source>
</evidence>
<feature type="region of interest" description="Disordered" evidence="1">
    <location>
        <begin position="313"/>
        <end position="372"/>
    </location>
</feature>
<keyword evidence="4" id="KW-1185">Reference proteome</keyword>
<keyword evidence="3" id="KW-0540">Nuclease</keyword>
<protein>
    <submittedName>
        <fullName evidence="3">HNH endonuclease</fullName>
    </submittedName>
</protein>
<feature type="region of interest" description="Disordered" evidence="1">
    <location>
        <begin position="533"/>
        <end position="571"/>
    </location>
</feature>
<reference evidence="3" key="1">
    <citation type="submission" date="2022-08" db="EMBL/GenBank/DDBJ databases">
        <title>Genome analysis of Corynebacteriales strain.</title>
        <authorList>
            <person name="Lee S.D."/>
        </authorList>
    </citation>
    <scope>NUCLEOTIDE SEQUENCE</scope>
    <source>
        <strain evidence="3">D3-21</strain>
    </source>
</reference>
<dbReference type="Gene3D" id="1.10.30.50">
    <property type="match status" value="1"/>
</dbReference>
<proteinExistence type="predicted"/>
<dbReference type="Proteomes" id="UP001152755">
    <property type="component" value="Unassembled WGS sequence"/>
</dbReference>
<dbReference type="AlphaFoldDB" id="A0A9X4RE53"/>
<dbReference type="InterPro" id="IPR003870">
    <property type="entry name" value="DUF222"/>
</dbReference>
<dbReference type="EMBL" id="JANRHA010000005">
    <property type="protein sequence ID" value="MDG3014827.1"/>
    <property type="molecule type" value="Genomic_DNA"/>
</dbReference>
<keyword evidence="3" id="KW-0378">Hydrolase</keyword>
<sequence>MIDTGEHRGEDRRMLAAVSTACRAENRSAAAKVLAAGALLQAWIERDVQLGNGDIIDCGNGAVAEVAVRLGCSKTMAGNYADTGVELHLRLPLIRAAFESGELDYARVRRVVTSTCFLKPATAARIESAILAAARHLSPGPLGTEVAAIITREAPDEAAENRAEAGILRRVKLVPEDELSRFEATLTPDEGQQAWQLVTEMADTVCKHDRRLPAHRLADAFLALLHREPHLACTCRRDDCPQTSGVPALPGRRTPLVQITVDVATLLGLLANPAHLHGHGPIDPELARELARDATWQAMLTETLDLAEQNGLISHDNAGSDDDGSAIGDGTEDNDAPNDNAAQESPAHSNTANGTEDHDDGSETPTSAPPRYCVHTYRARGSRRSAGPLPTWAPLRTRRRAPWGRSQMADVLLAAITADAALALGEHPDGHGGHAEPPPGSLNYRPDAATAALVRARDQHCRFPGCHVPAARCQLDHIVAYRHHDPRRGGWTILSNLQCLCLFHHQLKTMRLWQATALAGQAIYWTSTTGTLPTGASAPHSPPLAPRLTRPPRMTSPPIVPPAPDDDPPPF</sequence>
<feature type="compositionally biased region" description="Polar residues" evidence="1">
    <location>
        <begin position="340"/>
        <end position="354"/>
    </location>
</feature>